<protein>
    <submittedName>
        <fullName evidence="2">Uncharacterized protein</fullName>
    </submittedName>
</protein>
<name>A0AAD2CSG1_9STRA</name>
<evidence type="ECO:0000313" key="2">
    <source>
        <dbReference type="EMBL" id="CAJ1944655.1"/>
    </source>
</evidence>
<accession>A0AAD2CSG1</accession>
<dbReference type="EMBL" id="CAKOGP040001225">
    <property type="protein sequence ID" value="CAJ1944655.1"/>
    <property type="molecule type" value="Genomic_DNA"/>
</dbReference>
<proteinExistence type="predicted"/>
<keyword evidence="3" id="KW-1185">Reference proteome</keyword>
<evidence type="ECO:0000256" key="1">
    <source>
        <dbReference type="SAM" id="MobiDB-lite"/>
    </source>
</evidence>
<comment type="caution">
    <text evidence="2">The sequence shown here is derived from an EMBL/GenBank/DDBJ whole genome shotgun (WGS) entry which is preliminary data.</text>
</comment>
<reference evidence="2" key="1">
    <citation type="submission" date="2023-08" db="EMBL/GenBank/DDBJ databases">
        <authorList>
            <person name="Audoor S."/>
            <person name="Bilcke G."/>
        </authorList>
    </citation>
    <scope>NUCLEOTIDE SEQUENCE</scope>
</reference>
<feature type="region of interest" description="Disordered" evidence="1">
    <location>
        <begin position="1"/>
        <end position="45"/>
    </location>
</feature>
<gene>
    <name evidence="2" type="ORF">CYCCA115_LOCUS8998</name>
</gene>
<dbReference type="AlphaFoldDB" id="A0AAD2CSG1"/>
<dbReference type="Proteomes" id="UP001295423">
    <property type="component" value="Unassembled WGS sequence"/>
</dbReference>
<organism evidence="2 3">
    <name type="scientific">Cylindrotheca closterium</name>
    <dbReference type="NCBI Taxonomy" id="2856"/>
    <lineage>
        <taxon>Eukaryota</taxon>
        <taxon>Sar</taxon>
        <taxon>Stramenopiles</taxon>
        <taxon>Ochrophyta</taxon>
        <taxon>Bacillariophyta</taxon>
        <taxon>Bacillariophyceae</taxon>
        <taxon>Bacillariophycidae</taxon>
        <taxon>Bacillariales</taxon>
        <taxon>Bacillariaceae</taxon>
        <taxon>Cylindrotheca</taxon>
    </lineage>
</organism>
<sequence length="290" mass="33526">MDIKFKTDDPQDQSMVFKSQKLRRTTAAPVSPEKRRQKKKRTEHKQLTDYYPNKRLKAEVWLKNFNGEFPLLNNLSEPPMVIVAVDIAFGMFTAFYLNRFGLKQEANVFPILKALGQVKDPKEPRLSNTEKLFAEEIGFCSVAPRRISKQINAPVLKNNSNYKETTFIAALADNDDSAKLTVISKMIEFLKTKGISAEVKNKWNLTDGENQSMDHYLDDASIIRLVQTYFKKEADENFYDRYPDVRDAFFSKPYPQVAHHELGYPYIKIEDSHANFKRPVILELDDSSVE</sequence>
<evidence type="ECO:0000313" key="3">
    <source>
        <dbReference type="Proteomes" id="UP001295423"/>
    </source>
</evidence>